<gene>
    <name evidence="3" type="ORF">EII34_03730</name>
</gene>
<organism evidence="3 4">
    <name type="scientific">Arachnia propionica</name>
    <dbReference type="NCBI Taxonomy" id="1750"/>
    <lineage>
        <taxon>Bacteria</taxon>
        <taxon>Bacillati</taxon>
        <taxon>Actinomycetota</taxon>
        <taxon>Actinomycetes</taxon>
        <taxon>Propionibacteriales</taxon>
        <taxon>Propionibacteriaceae</taxon>
        <taxon>Arachnia</taxon>
    </lineage>
</organism>
<evidence type="ECO:0000313" key="4">
    <source>
        <dbReference type="Proteomes" id="UP000280819"/>
    </source>
</evidence>
<feature type="transmembrane region" description="Helical" evidence="2">
    <location>
        <begin position="6"/>
        <end position="24"/>
    </location>
</feature>
<keyword evidence="2" id="KW-1133">Transmembrane helix</keyword>
<proteinExistence type="predicted"/>
<keyword evidence="2" id="KW-0472">Membrane</keyword>
<keyword evidence="2" id="KW-0812">Transmembrane</keyword>
<dbReference type="OrthoDB" id="3729402at2"/>
<comment type="caution">
    <text evidence="3">The sequence shown here is derived from an EMBL/GenBank/DDBJ whole genome shotgun (WGS) entry which is preliminary data.</text>
</comment>
<dbReference type="EMBL" id="RQZG01000003">
    <property type="protein sequence ID" value="RRD06243.1"/>
    <property type="molecule type" value="Genomic_DNA"/>
</dbReference>
<dbReference type="Proteomes" id="UP000280819">
    <property type="component" value="Unassembled WGS sequence"/>
</dbReference>
<protein>
    <submittedName>
        <fullName evidence="3">Uncharacterized protein</fullName>
    </submittedName>
</protein>
<evidence type="ECO:0000256" key="2">
    <source>
        <dbReference type="SAM" id="Phobius"/>
    </source>
</evidence>
<dbReference type="AlphaFoldDB" id="A0A3P1TCL9"/>
<evidence type="ECO:0000256" key="1">
    <source>
        <dbReference type="SAM" id="MobiDB-lite"/>
    </source>
</evidence>
<name>A0A3P1TCL9_9ACTN</name>
<accession>A0A3P1TCL9</accession>
<sequence length="192" mass="20430">MGDWIGLVVALVVGLPLLGAAVWLDVRRRRRLEGPTTGQEGYVTASEVDAMPAPPAESPREQEGATVVPFGLADPGFASADGSAELVDARVLVVEGRGATMRELMIPIARHKPLVVVAKDLDREVIDTLVANRKALRLPVLAVLTPDIEEIAELTGAEPLDVTDLKAGHVPEAALGRVTRWVSDATRSHVLT</sequence>
<dbReference type="Gene3D" id="3.50.7.10">
    <property type="entry name" value="GroEL"/>
    <property type="match status" value="1"/>
</dbReference>
<feature type="region of interest" description="Disordered" evidence="1">
    <location>
        <begin position="35"/>
        <end position="61"/>
    </location>
</feature>
<dbReference type="SUPFAM" id="SSF52029">
    <property type="entry name" value="GroEL apical domain-like"/>
    <property type="match status" value="1"/>
</dbReference>
<dbReference type="InterPro" id="IPR027409">
    <property type="entry name" value="GroEL-like_apical_dom_sf"/>
</dbReference>
<reference evidence="3 4" key="1">
    <citation type="submission" date="2018-11" db="EMBL/GenBank/DDBJ databases">
        <title>Genomes From Bacteria Associated with the Canine Oral Cavity: a Test Case for Automated Genome-Based Taxonomic Assignment.</title>
        <authorList>
            <person name="Coil D.A."/>
            <person name="Jospin G."/>
            <person name="Darling A.E."/>
            <person name="Wallis C."/>
            <person name="Davis I.J."/>
            <person name="Harris S."/>
            <person name="Eisen J.A."/>
            <person name="Holcombe L.J."/>
            <person name="O'Flynn C."/>
        </authorList>
    </citation>
    <scope>NUCLEOTIDE SEQUENCE [LARGE SCALE GENOMIC DNA]</scope>
    <source>
        <strain evidence="3 4">OH887_COT-365</strain>
    </source>
</reference>
<dbReference type="RefSeq" id="WP_124843071.1">
    <property type="nucleotide sequence ID" value="NZ_JAUNKP010000020.1"/>
</dbReference>
<evidence type="ECO:0000313" key="3">
    <source>
        <dbReference type="EMBL" id="RRD06243.1"/>
    </source>
</evidence>